<feature type="region of interest" description="Disordered" evidence="1">
    <location>
        <begin position="238"/>
        <end position="273"/>
    </location>
</feature>
<comment type="caution">
    <text evidence="2">The sequence shown here is derived from an EMBL/GenBank/DDBJ whole genome shotgun (WGS) entry which is preliminary data.</text>
</comment>
<dbReference type="OrthoDB" id="4835412at2759"/>
<evidence type="ECO:0000313" key="3">
    <source>
        <dbReference type="EMBL" id="KAF4477951.1"/>
    </source>
</evidence>
<organism evidence="2 4">
    <name type="scientific">Colletotrichum fructicola (strain Nara gc5)</name>
    <name type="common">Anthracnose fungus</name>
    <name type="synonym">Colletotrichum gloeosporioides (strain Nara gc5)</name>
    <dbReference type="NCBI Taxonomy" id="1213859"/>
    <lineage>
        <taxon>Eukaryota</taxon>
        <taxon>Fungi</taxon>
        <taxon>Dikarya</taxon>
        <taxon>Ascomycota</taxon>
        <taxon>Pezizomycotina</taxon>
        <taxon>Sordariomycetes</taxon>
        <taxon>Hypocreomycetidae</taxon>
        <taxon>Glomerellales</taxon>
        <taxon>Glomerellaceae</taxon>
        <taxon>Colletotrichum</taxon>
        <taxon>Colletotrichum gloeosporioides species complex</taxon>
    </lineage>
</organism>
<sequence length="553" mass="60525">MLAGRRHELISCMGSQVQLAAAERAAESGGSSLSPTSNAAAQPPRPSGLDHLLCAHCPVAKEKRGSGPTAQTDTQLTFSHCYLTLKIDNPLPMFDVNRGTAGMLTHGRIDPGSREQNEHESLEQERNTWFATLDSNRLQFKEARERIRAACDRAQQSVRIDLANQAQFISRQVLPSDVVELLCRYQREIWQGRLEQIQLDRDRSLEAVDCQEREVFLHHHRRFPLSSKIMPIVGFGSGEGTPERETSVQATGRASDLQLRGGPDHVASDDVASDDVASDDVIAPKTHSLPPAVRGLTIRPLAVVCPNPAEDGAQRPPHGPLGTSAVTLRASNEGVSGPVVLLPSQQAQRAYQSPYRDRHGFACRGHEKGSTGLVGSTPKAPEGLAGQCGRSATRRRQPSAANLGPKRPRLTTAQKAEARTTTIDEVRRHNASGAKSVIIKFNGLFYIITCDEHGIRFRQHVLAEAARHLQGACHGYPTVTNRLIVQMFGVRVTDCTDALALMNNACVTEVPASGYKPTNWARGYARRRKFVQYMPRAISVPQARRAAEEEESP</sequence>
<accession>A0A7J6IDH3</accession>
<evidence type="ECO:0000313" key="2">
    <source>
        <dbReference type="EMBL" id="KAF4474302.1"/>
    </source>
</evidence>
<feature type="region of interest" description="Disordered" evidence="1">
    <location>
        <begin position="26"/>
        <end position="47"/>
    </location>
</feature>
<dbReference type="EMBL" id="ANPB02000008">
    <property type="protein sequence ID" value="KAF4477951.1"/>
    <property type="molecule type" value="Genomic_DNA"/>
</dbReference>
<proteinExistence type="predicted"/>
<dbReference type="InParanoid" id="A0A7J6IDH3"/>
<evidence type="ECO:0000256" key="1">
    <source>
        <dbReference type="SAM" id="MobiDB-lite"/>
    </source>
</evidence>
<dbReference type="EMBL" id="ANPB02000011">
    <property type="protein sequence ID" value="KAF4474302.1"/>
    <property type="molecule type" value="Genomic_DNA"/>
</dbReference>
<name>A0A7J6IDH3_COLFN</name>
<reference evidence="2 4" key="2">
    <citation type="submission" date="2020-04" db="EMBL/GenBank/DDBJ databases">
        <title>Genome sequencing and assembly of multiple isolates from the Colletotrichum gloeosporioides species complex.</title>
        <authorList>
            <person name="Gan P."/>
            <person name="Shirasu K."/>
        </authorList>
    </citation>
    <scope>NUCLEOTIDE SEQUENCE [LARGE SCALE GENOMIC DNA]</scope>
    <source>
        <strain evidence="2 4">Nara gc5</strain>
    </source>
</reference>
<evidence type="ECO:0000313" key="4">
    <source>
        <dbReference type="Proteomes" id="UP000011096"/>
    </source>
</evidence>
<dbReference type="GeneID" id="43612577"/>
<dbReference type="RefSeq" id="XP_066007719.1">
    <property type="nucleotide sequence ID" value="XM_066152838.1"/>
</dbReference>
<dbReference type="AlphaFoldDB" id="A0A7J6IDH3"/>
<protein>
    <submittedName>
        <fullName evidence="2">Uncharacterized protein</fullName>
    </submittedName>
</protein>
<feature type="region of interest" description="Disordered" evidence="1">
    <location>
        <begin position="366"/>
        <end position="421"/>
    </location>
</feature>
<keyword evidence="4" id="KW-1185">Reference proteome</keyword>
<gene>
    <name evidence="3" type="ORF">CGGC5_v013075</name>
    <name evidence="2" type="ORF">CGGC5_v016811</name>
</gene>
<reference evidence="2 4" key="1">
    <citation type="submission" date="2012-08" db="EMBL/GenBank/DDBJ databases">
        <authorList>
            <person name="Gan P.H.P."/>
            <person name="Ikeda K."/>
            <person name="Irieda H."/>
            <person name="Narusaka M."/>
            <person name="O'Connell R.J."/>
            <person name="Narusaka Y."/>
            <person name="Takano Y."/>
            <person name="Kubo Y."/>
            <person name="Shirasu K."/>
        </authorList>
    </citation>
    <scope>NUCLEOTIDE SEQUENCE [LARGE SCALE GENOMIC DNA]</scope>
    <source>
        <strain evidence="2 4">Nara gc5</strain>
    </source>
</reference>
<dbReference type="Proteomes" id="UP000011096">
    <property type="component" value="Unassembled WGS sequence"/>
</dbReference>